<name>A0A2H0N399_9BACT</name>
<sequence length="129" mass="14246">MKFLLINTSAFDVISLSLFDETTRDDMRIVAHNRELLQSIDTFFTEHGIANTEIGGVMVVVGEGTFTSTRLAVTVANTFAYVQKIPLLPISKEQTNDPQALLPLLLEQPVGRYISATYSAPPSINMTKK</sequence>
<reference evidence="2 3" key="1">
    <citation type="submission" date="2017-09" db="EMBL/GenBank/DDBJ databases">
        <title>Depth-based differentiation of microbial function through sediment-hosted aquifers and enrichment of novel symbionts in the deep terrestrial subsurface.</title>
        <authorList>
            <person name="Probst A.J."/>
            <person name="Ladd B."/>
            <person name="Jarett J.K."/>
            <person name="Geller-Mcgrath D.E."/>
            <person name="Sieber C.M."/>
            <person name="Emerson J.B."/>
            <person name="Anantharaman K."/>
            <person name="Thomas B.C."/>
            <person name="Malmstrom R."/>
            <person name="Stieglmeier M."/>
            <person name="Klingl A."/>
            <person name="Woyke T."/>
            <person name="Ryan C.M."/>
            <person name="Banfield J.F."/>
        </authorList>
    </citation>
    <scope>NUCLEOTIDE SEQUENCE [LARGE SCALE GENOMIC DNA]</scope>
    <source>
        <strain evidence="2">CG11_big_fil_rev_8_21_14_0_20_43_7</strain>
    </source>
</reference>
<dbReference type="InterPro" id="IPR000905">
    <property type="entry name" value="Gcp-like_dom"/>
</dbReference>
<dbReference type="Gene3D" id="3.30.420.40">
    <property type="match status" value="1"/>
</dbReference>
<dbReference type="Pfam" id="PF00814">
    <property type="entry name" value="TsaD"/>
    <property type="match status" value="1"/>
</dbReference>
<proteinExistence type="predicted"/>
<gene>
    <name evidence="2" type="ORF">COV60_00725</name>
</gene>
<comment type="caution">
    <text evidence="2">The sequence shown here is derived from an EMBL/GenBank/DDBJ whole genome shotgun (WGS) entry which is preliminary data.</text>
</comment>
<dbReference type="SUPFAM" id="SSF53067">
    <property type="entry name" value="Actin-like ATPase domain"/>
    <property type="match status" value="1"/>
</dbReference>
<dbReference type="EMBL" id="PCWM01000015">
    <property type="protein sequence ID" value="PIR03358.1"/>
    <property type="molecule type" value="Genomic_DNA"/>
</dbReference>
<feature type="domain" description="Gcp-like" evidence="1">
    <location>
        <begin position="31"/>
        <end position="116"/>
    </location>
</feature>
<dbReference type="InterPro" id="IPR043129">
    <property type="entry name" value="ATPase_NBD"/>
</dbReference>
<evidence type="ECO:0000313" key="3">
    <source>
        <dbReference type="Proteomes" id="UP000229782"/>
    </source>
</evidence>
<evidence type="ECO:0000313" key="2">
    <source>
        <dbReference type="EMBL" id="PIR03358.1"/>
    </source>
</evidence>
<organism evidence="2 3">
    <name type="scientific">Candidatus Magasanikbacteria bacterium CG11_big_fil_rev_8_21_14_0_20_43_7</name>
    <dbReference type="NCBI Taxonomy" id="1974654"/>
    <lineage>
        <taxon>Bacteria</taxon>
        <taxon>Candidatus Magasanikiibacteriota</taxon>
    </lineage>
</organism>
<dbReference type="AlphaFoldDB" id="A0A2H0N399"/>
<dbReference type="Proteomes" id="UP000229782">
    <property type="component" value="Unassembled WGS sequence"/>
</dbReference>
<evidence type="ECO:0000259" key="1">
    <source>
        <dbReference type="Pfam" id="PF00814"/>
    </source>
</evidence>
<protein>
    <recommendedName>
        <fullName evidence="1">Gcp-like domain-containing protein</fullName>
    </recommendedName>
</protein>
<accession>A0A2H0N399</accession>